<dbReference type="SUPFAM" id="SSF55920">
    <property type="entry name" value="Creatinase/aminopeptidase"/>
    <property type="match status" value="1"/>
</dbReference>
<dbReference type="AlphaFoldDB" id="A0A132PQP8"/>
<accession>A0A132PQP8</accession>
<dbReference type="InterPro" id="IPR050659">
    <property type="entry name" value="Peptidase_M24B"/>
</dbReference>
<dbReference type="InterPro" id="IPR029149">
    <property type="entry name" value="Creatin/AminoP/Spt16_N"/>
</dbReference>
<dbReference type="Gene3D" id="3.40.350.10">
    <property type="entry name" value="Creatinase/prolidase N-terminal domain"/>
    <property type="match status" value="1"/>
</dbReference>
<evidence type="ECO:0000313" key="3">
    <source>
        <dbReference type="EMBL" id="KWX24659.1"/>
    </source>
</evidence>
<reference evidence="3 4" key="1">
    <citation type="submission" date="2015-07" db="EMBL/GenBank/DDBJ databases">
        <title>A draft genome sequence of Mycobacterium wolinskyi.</title>
        <authorList>
            <person name="de Man T.J."/>
            <person name="Perry K.A."/>
            <person name="Coulliette A.D."/>
            <person name="Jensen B."/>
            <person name="Toney N.C."/>
            <person name="Limbago B.M."/>
            <person name="Noble-Wang J."/>
        </authorList>
    </citation>
    <scope>NUCLEOTIDE SEQUENCE [LARGE SCALE GENOMIC DNA]</scope>
    <source>
        <strain evidence="3 4">CDC_01</strain>
    </source>
</reference>
<sequence>MPQLAFPLTTYRARLTDVQARMRAAGLDAMVITMPDAVHWLTGVDSVGYLWPQGLVVPADEGGQPVFVTRTTEQPGVDACSWLTERRFYDISVTDPVDALIDAVAEAGLGNTRLGLETDAFTMLPSTYLRIVEAFPDAKFSDCSYIVPEARLVKTEAELAYQRQAAAIADHAMRQVLAEVRPGVSELELAGIAARALGEAGGEHAAIPPMVVSGERSALVHCMAGRRVLGRGDVVCIELAGVVNRYHAVLMRTAVIGTPNPRVQEVAELQKQAHLAAVARTAPGVAVHEPEDAAREVLEPAGLHANRCHRIGYSLGVAYPPGWLEPMTMVQGDEHVFVPGMSFTVEPNLHLPEEGFGLKLGETVECTADGPRSMTTLDHDIFVV</sequence>
<dbReference type="InterPro" id="IPR036005">
    <property type="entry name" value="Creatinase/aminopeptidase-like"/>
</dbReference>
<comment type="caution">
    <text evidence="3">The sequence shown here is derived from an EMBL/GenBank/DDBJ whole genome shotgun (WGS) entry which is preliminary data.</text>
</comment>
<name>A0A132PQP8_9MYCO</name>
<keyword evidence="4" id="KW-1185">Reference proteome</keyword>
<dbReference type="Gene3D" id="3.90.230.10">
    <property type="entry name" value="Creatinase/methionine aminopeptidase superfamily"/>
    <property type="match status" value="1"/>
</dbReference>
<evidence type="ECO:0000313" key="4">
    <source>
        <dbReference type="Proteomes" id="UP000070612"/>
    </source>
</evidence>
<dbReference type="PANTHER" id="PTHR46112:SF3">
    <property type="entry name" value="AMINOPEPTIDASE YPDF"/>
    <property type="match status" value="1"/>
</dbReference>
<dbReference type="PATRIC" id="fig|59750.3.peg.5503"/>
<evidence type="ECO:0000259" key="1">
    <source>
        <dbReference type="Pfam" id="PF00557"/>
    </source>
</evidence>
<evidence type="ECO:0000259" key="2">
    <source>
        <dbReference type="Pfam" id="PF01321"/>
    </source>
</evidence>
<dbReference type="CDD" id="cd01066">
    <property type="entry name" value="APP_MetAP"/>
    <property type="match status" value="1"/>
</dbReference>
<feature type="domain" description="Creatinase N-terminal" evidence="2">
    <location>
        <begin position="14"/>
        <end position="153"/>
    </location>
</feature>
<dbReference type="Proteomes" id="UP000070612">
    <property type="component" value="Unassembled WGS sequence"/>
</dbReference>
<dbReference type="InterPro" id="IPR000587">
    <property type="entry name" value="Creatinase_N"/>
</dbReference>
<feature type="domain" description="Peptidase M24" evidence="1">
    <location>
        <begin position="163"/>
        <end position="367"/>
    </location>
</feature>
<proteinExistence type="predicted"/>
<dbReference type="RefSeq" id="WP_067846369.1">
    <property type="nucleotide sequence ID" value="NZ_LGTW01000004.1"/>
</dbReference>
<dbReference type="Pfam" id="PF00557">
    <property type="entry name" value="Peptidase_M24"/>
    <property type="match status" value="1"/>
</dbReference>
<dbReference type="SUPFAM" id="SSF53092">
    <property type="entry name" value="Creatinase/prolidase N-terminal domain"/>
    <property type="match status" value="1"/>
</dbReference>
<protein>
    <submittedName>
        <fullName evidence="3">Creatinase</fullName>
    </submittedName>
</protein>
<organism evidence="3 4">
    <name type="scientific">Mycolicibacterium wolinskyi</name>
    <dbReference type="NCBI Taxonomy" id="59750"/>
    <lineage>
        <taxon>Bacteria</taxon>
        <taxon>Bacillati</taxon>
        <taxon>Actinomycetota</taxon>
        <taxon>Actinomycetes</taxon>
        <taxon>Mycobacteriales</taxon>
        <taxon>Mycobacteriaceae</taxon>
        <taxon>Mycolicibacterium</taxon>
    </lineage>
</organism>
<dbReference type="Pfam" id="PF01321">
    <property type="entry name" value="Creatinase_N"/>
    <property type="match status" value="1"/>
</dbReference>
<dbReference type="EMBL" id="LGTW01000004">
    <property type="protein sequence ID" value="KWX24659.1"/>
    <property type="molecule type" value="Genomic_DNA"/>
</dbReference>
<dbReference type="InterPro" id="IPR000994">
    <property type="entry name" value="Pept_M24"/>
</dbReference>
<gene>
    <name evidence="3" type="ORF">AFM11_08260</name>
</gene>
<dbReference type="PANTHER" id="PTHR46112">
    <property type="entry name" value="AMINOPEPTIDASE"/>
    <property type="match status" value="1"/>
</dbReference>